<feature type="domain" description="PiggyBac transposable element-derived protein" evidence="1">
    <location>
        <begin position="1"/>
        <end position="273"/>
    </location>
</feature>
<evidence type="ECO:0000259" key="1">
    <source>
        <dbReference type="Pfam" id="PF13843"/>
    </source>
</evidence>
<name>A0A9C6W1I0_BOMTE</name>
<proteinExistence type="predicted"/>
<dbReference type="InterPro" id="IPR029526">
    <property type="entry name" value="PGBD"/>
</dbReference>
<dbReference type="Proteomes" id="UP000835206">
    <property type="component" value="Chromosome 15"/>
</dbReference>
<dbReference type="PANTHER" id="PTHR46599:SF3">
    <property type="entry name" value="PIGGYBAC TRANSPOSABLE ELEMENT-DERIVED PROTEIN 4"/>
    <property type="match status" value="1"/>
</dbReference>
<organism evidence="2 3">
    <name type="scientific">Bombus terrestris</name>
    <name type="common">Buff-tailed bumblebee</name>
    <name type="synonym">Apis terrestris</name>
    <dbReference type="NCBI Taxonomy" id="30195"/>
    <lineage>
        <taxon>Eukaryota</taxon>
        <taxon>Metazoa</taxon>
        <taxon>Ecdysozoa</taxon>
        <taxon>Arthropoda</taxon>
        <taxon>Hexapoda</taxon>
        <taxon>Insecta</taxon>
        <taxon>Pterygota</taxon>
        <taxon>Neoptera</taxon>
        <taxon>Endopterygota</taxon>
        <taxon>Hymenoptera</taxon>
        <taxon>Apocrita</taxon>
        <taxon>Aculeata</taxon>
        <taxon>Apoidea</taxon>
        <taxon>Anthophila</taxon>
        <taxon>Apidae</taxon>
        <taxon>Bombus</taxon>
        <taxon>Bombus</taxon>
    </lineage>
</organism>
<dbReference type="PANTHER" id="PTHR46599">
    <property type="entry name" value="PIGGYBAC TRANSPOSABLE ELEMENT-DERIVED PROTEIN 4"/>
    <property type="match status" value="1"/>
</dbReference>
<sequence length="312" mass="36723">MTQDRYMVLLQMLHFNDNNTASNDPLAKIRLVIDKLKISFSQSFAPYENLCVDESLLLYKGRCYFKQFIPSKRSRFGIKLFVLSDCKTNYVLNFIIYIGQKTNISRTNIAIGISGDVVMTLLQPYLGKGRTLITDNWYTSPRLYTLLHENKTNAFGTVRKNRRDIPHMEEKLKRGEMCYRSTSVLLAMKWHDKKEVWMLSSAHAATLIESEKRDYRTGLYKKKPSCIVDYNSNMGAVDRVDMILSTLNSLRKTIKWYKKLFFHLLDLAIYNAYILYQKSTASKQKFNEFHLALIRDILRKYFQHGRRRKEKV</sequence>
<dbReference type="RefSeq" id="XP_048268710.1">
    <property type="nucleotide sequence ID" value="XM_048412753.1"/>
</dbReference>
<dbReference type="AlphaFoldDB" id="A0A9C6W1I0"/>
<dbReference type="GeneID" id="125386436"/>
<evidence type="ECO:0000313" key="3">
    <source>
        <dbReference type="RefSeq" id="XP_048268710.1"/>
    </source>
</evidence>
<dbReference type="OrthoDB" id="8191242at2759"/>
<reference evidence="3" key="1">
    <citation type="submission" date="2025-08" db="UniProtKB">
        <authorList>
            <consortium name="RefSeq"/>
        </authorList>
    </citation>
    <scope>IDENTIFICATION</scope>
</reference>
<evidence type="ECO:0000313" key="2">
    <source>
        <dbReference type="Proteomes" id="UP000835206"/>
    </source>
</evidence>
<accession>A0A9C6W1I0</accession>
<dbReference type="KEGG" id="bter:125386436"/>
<dbReference type="Pfam" id="PF13843">
    <property type="entry name" value="DDE_Tnp_1_7"/>
    <property type="match status" value="1"/>
</dbReference>
<gene>
    <name evidence="3" type="primary">LOC125386436</name>
</gene>
<protein>
    <submittedName>
        <fullName evidence="3">PiggyBac transposable element-derived protein 4-like</fullName>
    </submittedName>
</protein>
<keyword evidence="2" id="KW-1185">Reference proteome</keyword>